<dbReference type="EMBL" id="LJXT01000023">
    <property type="protein sequence ID" value="KPQ18655.1"/>
    <property type="molecule type" value="Genomic_DNA"/>
</dbReference>
<name>A0A0P8AJ42_9BACT</name>
<comment type="caution">
    <text evidence="1">The sequence shown here is derived from an EMBL/GenBank/DDBJ whole genome shotgun (WGS) entry which is preliminary data.</text>
</comment>
<reference evidence="1 2" key="1">
    <citation type="submission" date="2015-09" db="EMBL/GenBank/DDBJ databases">
        <title>Identification and resolution of microdiversity through metagenomic sequencing of parallel consortia.</title>
        <authorList>
            <person name="Nelson W.C."/>
            <person name="Romine M.F."/>
            <person name="Lindemann S.R."/>
        </authorList>
    </citation>
    <scope>NUCLEOTIDE SEQUENCE [LARGE SCALE GENOMIC DNA]</scope>
    <source>
        <strain evidence="1">HL-49</strain>
    </source>
</reference>
<evidence type="ECO:0000313" key="1">
    <source>
        <dbReference type="EMBL" id="KPQ18655.1"/>
    </source>
</evidence>
<evidence type="ECO:0000313" key="2">
    <source>
        <dbReference type="Proteomes" id="UP000050421"/>
    </source>
</evidence>
<accession>A0A0P8AJ42</accession>
<gene>
    <name evidence="1" type="ORF">HLUCCX10_05305</name>
</gene>
<dbReference type="AlphaFoldDB" id="A0A0P8AJ42"/>
<sequence length="66" mass="7900">MYVTEHFFVRFSTFFYTQKVQGQGAHIFFKIFQILQKPNLNNPNRDFYMVFNSKLPTSCLELGITR</sequence>
<dbReference type="Proteomes" id="UP000050421">
    <property type="component" value="Unassembled WGS sequence"/>
</dbReference>
<proteinExistence type="predicted"/>
<protein>
    <submittedName>
        <fullName evidence="1">Uncharacterized protein</fullName>
    </submittedName>
</protein>
<organism evidence="1 2">
    <name type="scientific">Algoriphagus marincola HL-49</name>
    <dbReference type="NCBI Taxonomy" id="1305737"/>
    <lineage>
        <taxon>Bacteria</taxon>
        <taxon>Pseudomonadati</taxon>
        <taxon>Bacteroidota</taxon>
        <taxon>Cytophagia</taxon>
        <taxon>Cytophagales</taxon>
        <taxon>Cyclobacteriaceae</taxon>
        <taxon>Algoriphagus</taxon>
    </lineage>
</organism>